<dbReference type="Gene3D" id="3.90.550.10">
    <property type="entry name" value="Spore Coat Polysaccharide Biosynthesis Protein SpsA, Chain A"/>
    <property type="match status" value="1"/>
</dbReference>
<reference evidence="2" key="1">
    <citation type="journal article" date="2021" name="PeerJ">
        <title>Extensive microbial diversity within the chicken gut microbiome revealed by metagenomics and culture.</title>
        <authorList>
            <person name="Gilroy R."/>
            <person name="Ravi A."/>
            <person name="Getino M."/>
            <person name="Pursley I."/>
            <person name="Horton D.L."/>
            <person name="Alikhan N.F."/>
            <person name="Baker D."/>
            <person name="Gharbi K."/>
            <person name="Hall N."/>
            <person name="Watson M."/>
            <person name="Adriaenssens E.M."/>
            <person name="Foster-Nyarko E."/>
            <person name="Jarju S."/>
            <person name="Secka A."/>
            <person name="Antonio M."/>
            <person name="Oren A."/>
            <person name="Chaudhuri R.R."/>
            <person name="La Ragione R."/>
            <person name="Hildebrand F."/>
            <person name="Pallen M.J."/>
        </authorList>
    </citation>
    <scope>NUCLEOTIDE SEQUENCE</scope>
    <source>
        <strain evidence="2">ChiGjej6B6-14162</strain>
    </source>
</reference>
<dbReference type="InterPro" id="IPR001173">
    <property type="entry name" value="Glyco_trans_2-like"/>
</dbReference>
<protein>
    <submittedName>
        <fullName evidence="2">Glycosyltransferase</fullName>
        <ecNumber evidence="2">2.4.-.-</ecNumber>
    </submittedName>
</protein>
<name>A0A9D2BFH9_9BACT</name>
<gene>
    <name evidence="2" type="ORF">H9977_04710</name>
</gene>
<proteinExistence type="predicted"/>
<keyword evidence="2" id="KW-0808">Transferase</keyword>
<dbReference type="SUPFAM" id="SSF53448">
    <property type="entry name" value="Nucleotide-diphospho-sugar transferases"/>
    <property type="match status" value="1"/>
</dbReference>
<feature type="domain" description="Glycosyltransferase 2-like" evidence="1">
    <location>
        <begin position="7"/>
        <end position="187"/>
    </location>
</feature>
<evidence type="ECO:0000259" key="1">
    <source>
        <dbReference type="Pfam" id="PF00535"/>
    </source>
</evidence>
<organism evidence="2 3">
    <name type="scientific">Candidatus Parabacteroides intestinipullorum</name>
    <dbReference type="NCBI Taxonomy" id="2838723"/>
    <lineage>
        <taxon>Bacteria</taxon>
        <taxon>Pseudomonadati</taxon>
        <taxon>Bacteroidota</taxon>
        <taxon>Bacteroidia</taxon>
        <taxon>Bacteroidales</taxon>
        <taxon>Tannerellaceae</taxon>
        <taxon>Parabacteroides</taxon>
    </lineage>
</organism>
<dbReference type="EMBL" id="DXEL01000036">
    <property type="protein sequence ID" value="HIX74321.1"/>
    <property type="molecule type" value="Genomic_DNA"/>
</dbReference>
<dbReference type="GO" id="GO:0016757">
    <property type="term" value="F:glycosyltransferase activity"/>
    <property type="evidence" value="ECO:0007669"/>
    <property type="project" value="UniProtKB-KW"/>
</dbReference>
<keyword evidence="2" id="KW-0328">Glycosyltransferase</keyword>
<dbReference type="InterPro" id="IPR029044">
    <property type="entry name" value="Nucleotide-diphossugar_trans"/>
</dbReference>
<dbReference type="Pfam" id="PF00535">
    <property type="entry name" value="Glycos_transf_2"/>
    <property type="match status" value="1"/>
</dbReference>
<evidence type="ECO:0000313" key="2">
    <source>
        <dbReference type="EMBL" id="HIX74321.1"/>
    </source>
</evidence>
<evidence type="ECO:0000313" key="3">
    <source>
        <dbReference type="Proteomes" id="UP000886740"/>
    </source>
</evidence>
<dbReference type="EC" id="2.4.-.-" evidence="2"/>
<comment type="caution">
    <text evidence="2">The sequence shown here is derived from an EMBL/GenBank/DDBJ whole genome shotgun (WGS) entry which is preliminary data.</text>
</comment>
<dbReference type="PANTHER" id="PTHR43179">
    <property type="entry name" value="RHAMNOSYLTRANSFERASE WBBL"/>
    <property type="match status" value="1"/>
</dbReference>
<dbReference type="Proteomes" id="UP000886740">
    <property type="component" value="Unassembled WGS sequence"/>
</dbReference>
<reference evidence="2" key="2">
    <citation type="submission" date="2021-04" db="EMBL/GenBank/DDBJ databases">
        <authorList>
            <person name="Gilroy R."/>
        </authorList>
    </citation>
    <scope>NUCLEOTIDE SEQUENCE</scope>
    <source>
        <strain evidence="2">ChiGjej6B6-14162</strain>
    </source>
</reference>
<sequence length="387" mass="44157">MEEITLSVVMVAEADSPYLECALYSVYNALYGMDIEMFIVDRGLSGELREKISTAFPKASVMKGDGPGWTAAANAAMRQANGEYLLLMDPTIMVGEETLRRFFFQLDQEPTIGAVGLRILDAHGELVPGSKRSFPHLNLLLYRLYGLSDLFPRSKKYASYYLPDLTGDKEHEVDVLSAHYMLLRREALVKVDFLDESLDRRMVDIDLCLRIWQAGYKIMYMPERVLSCETIPEEESREDWRALIDALSGFYAKHGEKIGGLDRTLCSLGLSLYPLRRSLISSSSHCYQPAKQRRLLILCGGSNYSTLETVARERIPNLKGVAHWNLNEERVMGAISRRNQIKGYTDYLFCLPDVRLDQLFLFMEKQPNKSSFYHIYIKPLDRLISLG</sequence>
<dbReference type="PANTHER" id="PTHR43179:SF7">
    <property type="entry name" value="RHAMNOSYLTRANSFERASE WBBL"/>
    <property type="match status" value="1"/>
</dbReference>
<accession>A0A9D2BFH9</accession>
<dbReference type="AlphaFoldDB" id="A0A9D2BFH9"/>